<gene>
    <name evidence="1" type="ORF">CPB84DRAFT_1779945</name>
</gene>
<dbReference type="EMBL" id="JADNYJ010000051">
    <property type="protein sequence ID" value="KAF8899775.1"/>
    <property type="molecule type" value="Genomic_DNA"/>
</dbReference>
<dbReference type="Proteomes" id="UP000724874">
    <property type="component" value="Unassembled WGS sequence"/>
</dbReference>
<protein>
    <submittedName>
        <fullName evidence="1">Uncharacterized protein</fullName>
    </submittedName>
</protein>
<proteinExistence type="predicted"/>
<evidence type="ECO:0000313" key="2">
    <source>
        <dbReference type="Proteomes" id="UP000724874"/>
    </source>
</evidence>
<keyword evidence="2" id="KW-1185">Reference proteome</keyword>
<name>A0A9P5NNW7_GYMJU</name>
<accession>A0A9P5NNW7</accession>
<evidence type="ECO:0000313" key="1">
    <source>
        <dbReference type="EMBL" id="KAF8899775.1"/>
    </source>
</evidence>
<organism evidence="1 2">
    <name type="scientific">Gymnopilus junonius</name>
    <name type="common">Spectacular rustgill mushroom</name>
    <name type="synonym">Gymnopilus spectabilis subsp. junonius</name>
    <dbReference type="NCBI Taxonomy" id="109634"/>
    <lineage>
        <taxon>Eukaryota</taxon>
        <taxon>Fungi</taxon>
        <taxon>Dikarya</taxon>
        <taxon>Basidiomycota</taxon>
        <taxon>Agaricomycotina</taxon>
        <taxon>Agaricomycetes</taxon>
        <taxon>Agaricomycetidae</taxon>
        <taxon>Agaricales</taxon>
        <taxon>Agaricineae</taxon>
        <taxon>Hymenogastraceae</taxon>
        <taxon>Gymnopilus</taxon>
    </lineage>
</organism>
<dbReference type="AlphaFoldDB" id="A0A9P5NNW7"/>
<comment type="caution">
    <text evidence="1">The sequence shown here is derived from an EMBL/GenBank/DDBJ whole genome shotgun (WGS) entry which is preliminary data.</text>
</comment>
<sequence length="182" mass="19985">MLSAYAIIKLPLGQFCGSLAPSTTTDARAVSCSTNHNSFHHLFNYGICQGIRTCKTSMYSTGSASLPLKDHHSSNSKSILLKSSHREARNLNLTERQLQANFPAAVSVARMAKGWQNPLLSLSLSDRLAPQESDGAVSAVDDLYLYYKCKYDRCVRVLTKLLSEETYSLATLKKLDKTGGSF</sequence>
<reference evidence="1" key="1">
    <citation type="submission" date="2020-11" db="EMBL/GenBank/DDBJ databases">
        <authorList>
            <consortium name="DOE Joint Genome Institute"/>
            <person name="Ahrendt S."/>
            <person name="Riley R."/>
            <person name="Andreopoulos W."/>
            <person name="LaButti K."/>
            <person name="Pangilinan J."/>
            <person name="Ruiz-duenas F.J."/>
            <person name="Barrasa J.M."/>
            <person name="Sanchez-Garcia M."/>
            <person name="Camarero S."/>
            <person name="Miyauchi S."/>
            <person name="Serrano A."/>
            <person name="Linde D."/>
            <person name="Babiker R."/>
            <person name="Drula E."/>
            <person name="Ayuso-Fernandez I."/>
            <person name="Pacheco R."/>
            <person name="Padilla G."/>
            <person name="Ferreira P."/>
            <person name="Barriuso J."/>
            <person name="Kellner H."/>
            <person name="Castanera R."/>
            <person name="Alfaro M."/>
            <person name="Ramirez L."/>
            <person name="Pisabarro A.G."/>
            <person name="Kuo A."/>
            <person name="Tritt A."/>
            <person name="Lipzen A."/>
            <person name="He G."/>
            <person name="Yan M."/>
            <person name="Ng V."/>
            <person name="Cullen D."/>
            <person name="Martin F."/>
            <person name="Rosso M.-N."/>
            <person name="Henrissat B."/>
            <person name="Hibbett D."/>
            <person name="Martinez A.T."/>
            <person name="Grigoriev I.V."/>
        </authorList>
    </citation>
    <scope>NUCLEOTIDE SEQUENCE</scope>
    <source>
        <strain evidence="1">AH 44721</strain>
    </source>
</reference>